<dbReference type="Proteomes" id="UP000325273">
    <property type="component" value="Unassembled WGS sequence"/>
</dbReference>
<dbReference type="InterPro" id="IPR015904">
    <property type="entry name" value="Sulphide_quinone_reductase"/>
</dbReference>
<evidence type="ECO:0000256" key="1">
    <source>
        <dbReference type="ARBA" id="ARBA00001974"/>
    </source>
</evidence>
<comment type="cofactor">
    <cofactor evidence="1">
        <name>FAD</name>
        <dbReference type="ChEBI" id="CHEBI:57692"/>
    </cofactor>
</comment>
<gene>
    <name evidence="8" type="ORF">FVF58_17335</name>
</gene>
<dbReference type="InterPro" id="IPR029021">
    <property type="entry name" value="Prot-tyrosine_phosphatase-like"/>
</dbReference>
<name>A0A5B0H7F4_9BURK</name>
<dbReference type="Gene3D" id="3.50.50.60">
    <property type="entry name" value="FAD/NAD(P)-binding domain"/>
    <property type="match status" value="2"/>
</dbReference>
<dbReference type="InterPro" id="IPR005939">
    <property type="entry name" value="BLH_phosphatase-like"/>
</dbReference>
<keyword evidence="4" id="KW-0274">FAD</keyword>
<dbReference type="EMBL" id="VTUZ01000010">
    <property type="protein sequence ID" value="KAA1011148.1"/>
    <property type="molecule type" value="Genomic_DNA"/>
</dbReference>
<dbReference type="InterPro" id="IPR036188">
    <property type="entry name" value="FAD/NAD-bd_sf"/>
</dbReference>
<evidence type="ECO:0000256" key="3">
    <source>
        <dbReference type="ARBA" id="ARBA00022719"/>
    </source>
</evidence>
<dbReference type="PANTHER" id="PTHR10632">
    <property type="entry name" value="SULFIDE:QUINONE OXIDOREDUCTASE"/>
    <property type="match status" value="1"/>
</dbReference>
<evidence type="ECO:0000313" key="8">
    <source>
        <dbReference type="EMBL" id="KAA1011148.1"/>
    </source>
</evidence>
<dbReference type="Pfam" id="PF04273">
    <property type="entry name" value="BLH_phosphatase"/>
    <property type="match status" value="1"/>
</dbReference>
<reference evidence="8 9" key="1">
    <citation type="submission" date="2019-08" db="EMBL/GenBank/DDBJ databases">
        <title>Paraburkholderia sp. DCY113.</title>
        <authorList>
            <person name="Kang J."/>
        </authorList>
    </citation>
    <scope>NUCLEOTIDE SEQUENCE [LARGE SCALE GENOMIC DNA]</scope>
    <source>
        <strain evidence="8 9">DCY113</strain>
    </source>
</reference>
<comment type="caution">
    <text evidence="8">The sequence shown here is derived from an EMBL/GenBank/DDBJ whole genome shotgun (WGS) entry which is preliminary data.</text>
</comment>
<evidence type="ECO:0000256" key="2">
    <source>
        <dbReference type="ARBA" id="ARBA00022630"/>
    </source>
</evidence>
<keyword evidence="6" id="KW-0560">Oxidoreductase</keyword>
<dbReference type="GO" id="GO:0048038">
    <property type="term" value="F:quinone binding"/>
    <property type="evidence" value="ECO:0007669"/>
    <property type="project" value="UniProtKB-KW"/>
</dbReference>
<feature type="domain" description="Beta-lactamase hydrolase-like protein phosphatase-like" evidence="7">
    <location>
        <begin position="3"/>
        <end position="110"/>
    </location>
</feature>
<dbReference type="PANTHER" id="PTHR10632:SF2">
    <property type="entry name" value="SULFIDE:QUINONE OXIDOREDUCTASE, MITOCHONDRIAL"/>
    <property type="match status" value="1"/>
</dbReference>
<evidence type="ECO:0000256" key="4">
    <source>
        <dbReference type="ARBA" id="ARBA00022827"/>
    </source>
</evidence>
<dbReference type="CDD" id="cd14503">
    <property type="entry name" value="PTP-bact"/>
    <property type="match status" value="1"/>
</dbReference>
<keyword evidence="3" id="KW-0874">Quinone</keyword>
<evidence type="ECO:0000256" key="5">
    <source>
        <dbReference type="ARBA" id="ARBA00022946"/>
    </source>
</evidence>
<protein>
    <submittedName>
        <fullName evidence="8">TIGR01244 family phosphatase</fullName>
    </submittedName>
</protein>
<dbReference type="GO" id="GO:0071949">
    <property type="term" value="F:FAD binding"/>
    <property type="evidence" value="ECO:0007669"/>
    <property type="project" value="TreeGrafter"/>
</dbReference>
<dbReference type="GO" id="GO:0070221">
    <property type="term" value="P:sulfide oxidation, using sulfide:quinone oxidoreductase"/>
    <property type="evidence" value="ECO:0007669"/>
    <property type="project" value="TreeGrafter"/>
</dbReference>
<proteinExistence type="predicted"/>
<accession>A0A5B0H7F4</accession>
<keyword evidence="2" id="KW-0285">Flavoprotein</keyword>
<dbReference type="SUPFAM" id="SSF52799">
    <property type="entry name" value="(Phosphotyrosine protein) phosphatases II"/>
    <property type="match status" value="1"/>
</dbReference>
<evidence type="ECO:0000256" key="6">
    <source>
        <dbReference type="ARBA" id="ARBA00023002"/>
    </source>
</evidence>
<dbReference type="SUPFAM" id="SSF51905">
    <property type="entry name" value="FAD/NAD(P)-binding domain"/>
    <property type="match status" value="1"/>
</dbReference>
<sequence>MEFRRLTDDLSVSPQIAANDVAAIRAAGYRAIICNRPDGEGPDQPTFAEIEAAARAQGIVACYLPVESGKVSDHDAMQFGELMRKLEKPVLAYCRTGMRAATLWGLCEASSKPLPDILGAAKAAGYDLGALAHRVANSGKLPVRVATASHDIVIVGAGAAGIAVASSLLARDARLDIAVIDPADTHYYQPGWTMVGGGIFTPETTARAMAAVLPQKVHWIKAGVAAFEPDNHAVILEGCRAIHYRKLIVCPGLKLDWGAIAGLPETLGRNGVTSNYRYDLAPYTWQLVREMKRGRAIFTQPPMPIKCAGAPQKAMYLSSDYWERSGRLQDIQVQMFNAGAVLFGVADYVPALMEYVERYDIGLNFGYNLTAIDGPGKVATFRRVLPDGTVESVAHDFEMIHVVPPQTAPDFIRASPLADQAGWVDVDQNTLRHKKFDDIFALGDVINAPNAKTAAAARKQAPVVAHNVLASLGVARGQAAYDGYGSCPLTVARGKIVLAEFLYGGKVAPSFPAWLINGKRPSRLAWLLKERVLPPLYWRAMLKGREWLAKPEIVG</sequence>
<dbReference type="AlphaFoldDB" id="A0A5B0H7F4"/>
<dbReference type="GO" id="GO:0070224">
    <property type="term" value="F:sulfide:quinone oxidoreductase activity"/>
    <property type="evidence" value="ECO:0007669"/>
    <property type="project" value="TreeGrafter"/>
</dbReference>
<dbReference type="Gene3D" id="3.90.190.10">
    <property type="entry name" value="Protein tyrosine phosphatase superfamily"/>
    <property type="match status" value="1"/>
</dbReference>
<dbReference type="GO" id="GO:0016787">
    <property type="term" value="F:hydrolase activity"/>
    <property type="evidence" value="ECO:0007669"/>
    <property type="project" value="InterPro"/>
</dbReference>
<dbReference type="RefSeq" id="WP_149671093.1">
    <property type="nucleotide sequence ID" value="NZ_VTUZ01000010.1"/>
</dbReference>
<evidence type="ECO:0000313" key="9">
    <source>
        <dbReference type="Proteomes" id="UP000325273"/>
    </source>
</evidence>
<dbReference type="NCBIfam" id="TIGR01244">
    <property type="entry name" value="TIGR01244 family sulfur transferase"/>
    <property type="match status" value="1"/>
</dbReference>
<organism evidence="8 9">
    <name type="scientific">Paraburkholderia panacisoli</name>
    <dbReference type="NCBI Taxonomy" id="2603818"/>
    <lineage>
        <taxon>Bacteria</taxon>
        <taxon>Pseudomonadati</taxon>
        <taxon>Pseudomonadota</taxon>
        <taxon>Betaproteobacteria</taxon>
        <taxon>Burkholderiales</taxon>
        <taxon>Burkholderiaceae</taxon>
        <taxon>Paraburkholderia</taxon>
    </lineage>
</organism>
<dbReference type="FunFam" id="3.50.50.60:FF:000034">
    <property type="entry name" value="sulfide:quinone oxidoreductase, mitochondrial"/>
    <property type="match status" value="1"/>
</dbReference>
<keyword evidence="5" id="KW-0809">Transit peptide</keyword>
<evidence type="ECO:0000259" key="7">
    <source>
        <dbReference type="Pfam" id="PF04273"/>
    </source>
</evidence>
<keyword evidence="9" id="KW-1185">Reference proteome</keyword>